<dbReference type="Ensembl" id="ENSACIT00000001665.1">
    <property type="protein sequence ID" value="ENSACIP00000001597.1"/>
    <property type="gene ID" value="ENSACIG00000001328.1"/>
</dbReference>
<sequence length="223" mass="25088">MGQNRCARIRQTIYFTFAVFLDSFTLQRDNKRPVTALTDVTVLQKCALSGDLRTRLPPPEGPGLCKVEMTSSLWQSSRITVILKIITNNVFCLCAPARSVASSSVEEDPLVQLTAHRREKRCSCENQKDKECIFFCHIGIVWVNTPRILNTIKHLVILPLPQSKYMLIRIIGDWGLQSLCPLHSSSPTAGLVAFEHFCEKKQRVKNEPANCYISALGITERAV</sequence>
<reference evidence="7" key="2">
    <citation type="submission" date="2025-09" db="UniProtKB">
        <authorList>
            <consortium name="Ensembl"/>
        </authorList>
    </citation>
    <scope>IDENTIFICATION</scope>
</reference>
<dbReference type="STRING" id="61819.ENSACIP00000001597"/>
<organism evidence="7 8">
    <name type="scientific">Amphilophus citrinellus</name>
    <name type="common">Midas cichlid</name>
    <name type="synonym">Cichlasoma citrinellum</name>
    <dbReference type="NCBI Taxonomy" id="61819"/>
    <lineage>
        <taxon>Eukaryota</taxon>
        <taxon>Metazoa</taxon>
        <taxon>Chordata</taxon>
        <taxon>Craniata</taxon>
        <taxon>Vertebrata</taxon>
        <taxon>Euteleostomi</taxon>
        <taxon>Actinopterygii</taxon>
        <taxon>Neopterygii</taxon>
        <taxon>Teleostei</taxon>
        <taxon>Neoteleostei</taxon>
        <taxon>Acanthomorphata</taxon>
        <taxon>Ovalentaria</taxon>
        <taxon>Cichlomorphae</taxon>
        <taxon>Cichliformes</taxon>
        <taxon>Cichlidae</taxon>
        <taxon>New World cichlids</taxon>
        <taxon>Cichlasomatinae</taxon>
        <taxon>Heroini</taxon>
        <taxon>Amphilophus</taxon>
    </lineage>
</organism>
<dbReference type="InterPro" id="IPR020475">
    <property type="entry name" value="Endothelin"/>
</dbReference>
<dbReference type="InterPro" id="IPR001928">
    <property type="entry name" value="Endothln-like_toxin"/>
</dbReference>
<keyword evidence="5" id="KW-0839">Vasoconstrictor</keyword>
<feature type="domain" description="Endothelin-like toxin" evidence="6">
    <location>
        <begin position="121"/>
        <end position="142"/>
    </location>
</feature>
<evidence type="ECO:0000256" key="3">
    <source>
        <dbReference type="ARBA" id="ARBA00022525"/>
    </source>
</evidence>
<dbReference type="Pfam" id="PF00322">
    <property type="entry name" value="Endothelin"/>
    <property type="match status" value="1"/>
</dbReference>
<keyword evidence="4" id="KW-0838">Vasoactive</keyword>
<keyword evidence="8" id="KW-1185">Reference proteome</keyword>
<dbReference type="PANTHER" id="PTHR13874">
    <property type="entry name" value="ENDOTHELIN"/>
    <property type="match status" value="1"/>
</dbReference>
<dbReference type="GO" id="GO:0031708">
    <property type="term" value="F:endothelin B receptor binding"/>
    <property type="evidence" value="ECO:0007669"/>
    <property type="project" value="TreeGrafter"/>
</dbReference>
<dbReference type="GO" id="GO:0019229">
    <property type="term" value="P:regulation of vasoconstriction"/>
    <property type="evidence" value="ECO:0007669"/>
    <property type="project" value="InterPro"/>
</dbReference>
<accession>A0A3Q0QTI5</accession>
<name>A0A3Q0QTI5_AMPCI</name>
<evidence type="ECO:0000259" key="6">
    <source>
        <dbReference type="SMART" id="SM00272"/>
    </source>
</evidence>
<dbReference type="GO" id="GO:0006874">
    <property type="term" value="P:intracellular calcium ion homeostasis"/>
    <property type="evidence" value="ECO:0007669"/>
    <property type="project" value="TreeGrafter"/>
</dbReference>
<comment type="subcellular location">
    <subcellularLocation>
        <location evidence="1">Secreted</location>
    </subcellularLocation>
</comment>
<dbReference type="SMART" id="SM00272">
    <property type="entry name" value="END"/>
    <property type="match status" value="1"/>
</dbReference>
<protein>
    <recommendedName>
        <fullName evidence="6">Endothelin-like toxin domain-containing protein</fullName>
    </recommendedName>
</protein>
<evidence type="ECO:0000256" key="2">
    <source>
        <dbReference type="ARBA" id="ARBA00010959"/>
    </source>
</evidence>
<dbReference type="GO" id="GO:0003100">
    <property type="term" value="P:regulation of systemic arterial blood pressure by endothelin"/>
    <property type="evidence" value="ECO:0007669"/>
    <property type="project" value="TreeGrafter"/>
</dbReference>
<dbReference type="PANTHER" id="PTHR13874:SF12">
    <property type="entry name" value="ENDOTHELIN-3A"/>
    <property type="match status" value="1"/>
</dbReference>
<reference evidence="7" key="1">
    <citation type="submission" date="2025-08" db="UniProtKB">
        <authorList>
            <consortium name="Ensembl"/>
        </authorList>
    </citation>
    <scope>IDENTIFICATION</scope>
</reference>
<dbReference type="Proteomes" id="UP000261340">
    <property type="component" value="Unplaced"/>
</dbReference>
<dbReference type="GeneTree" id="ENSGT00940000168667"/>
<evidence type="ECO:0000313" key="7">
    <source>
        <dbReference type="Ensembl" id="ENSACIP00000001597.1"/>
    </source>
</evidence>
<evidence type="ECO:0000256" key="5">
    <source>
        <dbReference type="ARBA" id="ARBA00023322"/>
    </source>
</evidence>
<dbReference type="GO" id="GO:0005615">
    <property type="term" value="C:extracellular space"/>
    <property type="evidence" value="ECO:0007669"/>
    <property type="project" value="TreeGrafter"/>
</dbReference>
<proteinExistence type="inferred from homology"/>
<keyword evidence="3" id="KW-0964">Secreted</keyword>
<dbReference type="GO" id="GO:0014826">
    <property type="term" value="P:vein smooth muscle contraction"/>
    <property type="evidence" value="ECO:0007669"/>
    <property type="project" value="TreeGrafter"/>
</dbReference>
<dbReference type="GO" id="GO:0005179">
    <property type="term" value="F:hormone activity"/>
    <property type="evidence" value="ECO:0007669"/>
    <property type="project" value="TreeGrafter"/>
</dbReference>
<dbReference type="PROSITE" id="PS00270">
    <property type="entry name" value="ENDOTHELIN"/>
    <property type="match status" value="1"/>
</dbReference>
<dbReference type="AlphaFoldDB" id="A0A3Q0QTI5"/>
<evidence type="ECO:0000256" key="4">
    <source>
        <dbReference type="ARBA" id="ARBA00022858"/>
    </source>
</evidence>
<comment type="similarity">
    <text evidence="2">Belongs to the endothelin/sarafotoxin family.</text>
</comment>
<evidence type="ECO:0000313" key="8">
    <source>
        <dbReference type="Proteomes" id="UP000261340"/>
    </source>
</evidence>
<dbReference type="PRINTS" id="PR00365">
    <property type="entry name" value="ENDOTHELIN"/>
</dbReference>
<dbReference type="InterPro" id="IPR019764">
    <property type="entry name" value="Endothelin_toxin_CS"/>
</dbReference>
<evidence type="ECO:0000256" key="1">
    <source>
        <dbReference type="ARBA" id="ARBA00004613"/>
    </source>
</evidence>